<protein>
    <submittedName>
        <fullName evidence="1">Uncharacterized protein</fullName>
    </submittedName>
</protein>
<accession>A0A4Y3WHM2</accession>
<dbReference type="RefSeq" id="WP_141385147.1">
    <property type="nucleotide sequence ID" value="NZ_BJNF01000106.1"/>
</dbReference>
<sequence length="91" mass="10076">MATRTRRETNYFKNPFKMQGIDRLLPAGPYEILTDEELIEGLSFPCYRRVSTMIMVPAAASCTAAIEMVSISSVDLSNAQLRDARAACDPS</sequence>
<name>A0A4Y3WHM2_NITWI</name>
<dbReference type="AlphaFoldDB" id="A0A4Y3WHM2"/>
<proteinExistence type="predicted"/>
<evidence type="ECO:0000313" key="1">
    <source>
        <dbReference type="EMBL" id="GEC17399.1"/>
    </source>
</evidence>
<comment type="caution">
    <text evidence="1">The sequence shown here is derived from an EMBL/GenBank/DDBJ whole genome shotgun (WGS) entry which is preliminary data.</text>
</comment>
<evidence type="ECO:0000313" key="2">
    <source>
        <dbReference type="Proteomes" id="UP000318825"/>
    </source>
</evidence>
<organism evidence="1 2">
    <name type="scientific">Nitrobacter winogradskyi</name>
    <name type="common">Nitrobacter agilis</name>
    <dbReference type="NCBI Taxonomy" id="913"/>
    <lineage>
        <taxon>Bacteria</taxon>
        <taxon>Pseudomonadati</taxon>
        <taxon>Pseudomonadota</taxon>
        <taxon>Alphaproteobacteria</taxon>
        <taxon>Hyphomicrobiales</taxon>
        <taxon>Nitrobacteraceae</taxon>
        <taxon>Nitrobacter</taxon>
    </lineage>
</organism>
<dbReference type="EMBL" id="BJNF01000106">
    <property type="protein sequence ID" value="GEC17399.1"/>
    <property type="molecule type" value="Genomic_DNA"/>
</dbReference>
<gene>
    <name evidence="1" type="ORF">NWI01_32910</name>
</gene>
<reference evidence="1 2" key="1">
    <citation type="submission" date="2019-06" db="EMBL/GenBank/DDBJ databases">
        <title>Whole genome shotgun sequence of Nitrobacter winogradskyi NBRC 14297.</title>
        <authorList>
            <person name="Hosoyama A."/>
            <person name="Uohara A."/>
            <person name="Ohji S."/>
            <person name="Ichikawa N."/>
        </authorList>
    </citation>
    <scope>NUCLEOTIDE SEQUENCE [LARGE SCALE GENOMIC DNA]</scope>
    <source>
        <strain evidence="1 2">NBRC 14297</strain>
    </source>
</reference>
<dbReference type="OrthoDB" id="8378722at2"/>
<dbReference type="Proteomes" id="UP000318825">
    <property type="component" value="Unassembled WGS sequence"/>
</dbReference>